<dbReference type="AlphaFoldDB" id="A0A2S9YY55"/>
<proteinExistence type="predicted"/>
<comment type="caution">
    <text evidence="1">The sequence shown here is derived from an EMBL/GenBank/DDBJ whole genome shotgun (WGS) entry which is preliminary data.</text>
</comment>
<accession>A0A2S9YY55</accession>
<dbReference type="Proteomes" id="UP000238823">
    <property type="component" value="Unassembled WGS sequence"/>
</dbReference>
<evidence type="ECO:0000313" key="1">
    <source>
        <dbReference type="EMBL" id="PRQ10028.1"/>
    </source>
</evidence>
<name>A0A2S9YY55_9BACT</name>
<evidence type="ECO:0000313" key="2">
    <source>
        <dbReference type="Proteomes" id="UP000238823"/>
    </source>
</evidence>
<dbReference type="EMBL" id="PVNL01000004">
    <property type="protein sequence ID" value="PRQ10028.1"/>
    <property type="molecule type" value="Genomic_DNA"/>
</dbReference>
<organism evidence="1 2">
    <name type="scientific">Enhygromyxa salina</name>
    <dbReference type="NCBI Taxonomy" id="215803"/>
    <lineage>
        <taxon>Bacteria</taxon>
        <taxon>Pseudomonadati</taxon>
        <taxon>Myxococcota</taxon>
        <taxon>Polyangia</taxon>
        <taxon>Nannocystales</taxon>
        <taxon>Nannocystaceae</taxon>
        <taxon>Enhygromyxa</taxon>
    </lineage>
</organism>
<dbReference type="InterPro" id="IPR025566">
    <property type="entry name" value="DUF4331"/>
</dbReference>
<dbReference type="Pfam" id="PF14224">
    <property type="entry name" value="DUF4331"/>
    <property type="match status" value="1"/>
</dbReference>
<reference evidence="1 2" key="1">
    <citation type="submission" date="2018-03" db="EMBL/GenBank/DDBJ databases">
        <title>Draft Genome Sequences of the Obligatory Marine Myxobacteria Enhygromyxa salina SWB007.</title>
        <authorList>
            <person name="Poehlein A."/>
            <person name="Moghaddam J.A."/>
            <person name="Harms H."/>
            <person name="Alanjari M."/>
            <person name="Koenig G.M."/>
            <person name="Daniel R."/>
            <person name="Schaeberle T.F."/>
        </authorList>
    </citation>
    <scope>NUCLEOTIDE SEQUENCE [LARGE SCALE GENOMIC DNA]</scope>
    <source>
        <strain evidence="1 2">SWB007</strain>
    </source>
</reference>
<protein>
    <submittedName>
        <fullName evidence="1">Uncharacterized protein</fullName>
    </submittedName>
</protein>
<gene>
    <name evidence="1" type="ORF">ENSA7_02340</name>
</gene>
<sequence length="110" mass="12095">MINMSCQSLYMAHEDDLLELMLAPGSPIDCFIQAIQVVVPDTLRIDLEIDPGFPNGRTLADPAMDMMLSLLLLDQDEPGQDINTLIGLLNPTSNDVPFSSQFPYLAPPHP</sequence>